<dbReference type="RefSeq" id="WP_126011293.1">
    <property type="nucleotide sequence ID" value="NZ_CP034437.1"/>
</dbReference>
<dbReference type="Proteomes" id="UP000272528">
    <property type="component" value="Chromosome"/>
</dbReference>
<evidence type="ECO:0000313" key="1">
    <source>
        <dbReference type="EMBL" id="AZN38290.1"/>
    </source>
</evidence>
<protein>
    <submittedName>
        <fullName evidence="1">Uncharacterized protein</fullName>
    </submittedName>
</protein>
<accession>A0A3Q8X1Y6</accession>
<dbReference type="OrthoDB" id="7942934at2"/>
<proteinExistence type="predicted"/>
<sequence>MEREQGGVQDQAEGRFELNRILREIGGDGQELMALLAEGLSGADFNTLMLEVFRRRAADKGPSELLRSYRANRFVKPAVVDPLALKQLELDLLLIARERGYAPVQLSPVAPLGSCSIVAQADQNKIISASRGTEVVADMTNLLALQIADAVQSGALRHHPEPVRLCTTHRLVRAQKFPDLPGYLSHFSAYAMVTAGRDNGSYGFEKEAVWEHIAMYRDMFSKRFGGAVIEVLISGRGGYTDGEGLIERVVQHLRERAPELVVTVVEPKDNAYYLGLQFTIKTTIGGHEHFIGDGGFVDWTRQLLGSKKERMLISAIGLDRLLM</sequence>
<organism evidence="1 2">
    <name type="scientific">Paenibacillus albus</name>
    <dbReference type="NCBI Taxonomy" id="2495582"/>
    <lineage>
        <taxon>Bacteria</taxon>
        <taxon>Bacillati</taxon>
        <taxon>Bacillota</taxon>
        <taxon>Bacilli</taxon>
        <taxon>Bacillales</taxon>
        <taxon>Paenibacillaceae</taxon>
        <taxon>Paenibacillus</taxon>
    </lineage>
</organism>
<dbReference type="EMBL" id="CP034437">
    <property type="protein sequence ID" value="AZN38290.1"/>
    <property type="molecule type" value="Genomic_DNA"/>
</dbReference>
<dbReference type="KEGG" id="palb:EJC50_00315"/>
<keyword evidence="2" id="KW-1185">Reference proteome</keyword>
<evidence type="ECO:0000313" key="2">
    <source>
        <dbReference type="Proteomes" id="UP000272528"/>
    </source>
</evidence>
<dbReference type="AlphaFoldDB" id="A0A3Q8X1Y6"/>
<gene>
    <name evidence="1" type="ORF">EJC50_00315</name>
</gene>
<reference evidence="2" key="1">
    <citation type="submission" date="2018-12" db="EMBL/GenBank/DDBJ databases">
        <title>Genome sequence of Peanibacillus sp.</title>
        <authorList>
            <person name="Subramani G."/>
            <person name="Srinivasan S."/>
            <person name="Kim M.K."/>
        </authorList>
    </citation>
    <scope>NUCLEOTIDE SEQUENCE [LARGE SCALE GENOMIC DNA]</scope>
    <source>
        <strain evidence="2">18JY67-1</strain>
    </source>
</reference>
<name>A0A3Q8X1Y6_9BACL</name>